<feature type="domain" description="Aminoglycoside phosphotransferase" evidence="1">
    <location>
        <begin position="79"/>
        <end position="357"/>
    </location>
</feature>
<accession>A0A421DDX6</accession>
<reference evidence="2 3" key="1">
    <citation type="submission" date="2018-08" db="EMBL/GenBank/DDBJ databases">
        <title>Draft genome sequences of two Aspergillus turcosus clinical strains isolated from bronchoalveolar lavage fluid: one azole-susceptible and the other azole-resistant.</title>
        <authorList>
            <person name="Parent-Michaud M."/>
            <person name="Dufresne P.J."/>
            <person name="Fournier E."/>
            <person name="Martineau C."/>
            <person name="Moreira S."/>
            <person name="Perkins V."/>
            <person name="De Repentigny L."/>
            <person name="Dufresne S.F."/>
        </authorList>
    </citation>
    <scope>NUCLEOTIDE SEQUENCE [LARGE SCALE GENOMIC DNA]</scope>
    <source>
        <strain evidence="2">HMR AF 1038</strain>
    </source>
</reference>
<keyword evidence="3" id="KW-1185">Reference proteome</keyword>
<dbReference type="OrthoDB" id="10003767at2759"/>
<gene>
    <name evidence="2" type="ORF">CFD26_108002</name>
</gene>
<dbReference type="Proteomes" id="UP000215289">
    <property type="component" value="Unassembled WGS sequence"/>
</dbReference>
<evidence type="ECO:0000313" key="3">
    <source>
        <dbReference type="Proteomes" id="UP000215289"/>
    </source>
</evidence>
<dbReference type="Pfam" id="PF01636">
    <property type="entry name" value="APH"/>
    <property type="match status" value="1"/>
</dbReference>
<organism evidence="2 3">
    <name type="scientific">Aspergillus turcosus</name>
    <dbReference type="NCBI Taxonomy" id="1245748"/>
    <lineage>
        <taxon>Eukaryota</taxon>
        <taxon>Fungi</taxon>
        <taxon>Dikarya</taxon>
        <taxon>Ascomycota</taxon>
        <taxon>Pezizomycotina</taxon>
        <taxon>Eurotiomycetes</taxon>
        <taxon>Eurotiomycetidae</taxon>
        <taxon>Eurotiales</taxon>
        <taxon>Aspergillaceae</taxon>
        <taxon>Aspergillus</taxon>
        <taxon>Aspergillus subgen. Fumigati</taxon>
    </lineage>
</organism>
<proteinExistence type="predicted"/>
<dbReference type="PANTHER" id="PTHR36091">
    <property type="entry name" value="ALTERED INHERITANCE OF MITOCHONDRIA PROTEIN 9, MITOCHONDRIAL"/>
    <property type="match status" value="1"/>
</dbReference>
<dbReference type="STRING" id="1245748.A0A421DDX6"/>
<protein>
    <recommendedName>
        <fullName evidence="1">Aminoglycoside phosphotransferase domain-containing protein</fullName>
    </recommendedName>
</protein>
<dbReference type="Gene3D" id="3.90.1200.10">
    <property type="match status" value="1"/>
</dbReference>
<dbReference type="InterPro" id="IPR002575">
    <property type="entry name" value="Aminoglycoside_PTrfase"/>
</dbReference>
<evidence type="ECO:0000259" key="1">
    <source>
        <dbReference type="Pfam" id="PF01636"/>
    </source>
</evidence>
<dbReference type="EMBL" id="NIDN02000017">
    <property type="protein sequence ID" value="RLM00331.1"/>
    <property type="molecule type" value="Genomic_DNA"/>
</dbReference>
<evidence type="ECO:0000313" key="2">
    <source>
        <dbReference type="EMBL" id="RLM00331.1"/>
    </source>
</evidence>
<comment type="caution">
    <text evidence="2">The sequence shown here is derived from an EMBL/GenBank/DDBJ whole genome shotgun (WGS) entry which is preliminary data.</text>
</comment>
<sequence length="562" mass="64328">MVTRIINQCYRSSILRAPSFYSRSGTSASPELFSYTSGRFLFNENIRLRERYIEFDPDVLLREAEKHIGPSHGHAQRLTKLAEGGFNRVFLLTFDDGFEAIVKVPYRIAGPKRYVTASEAATLHYLLSKGIPVPKVYGYSSSESNPVGVEYIVMEKAAGVGLETKWLSMNKRELHKLASSLVEIEKRFFDIPFGSIGSIYFKKDVPPELQAALYTAGAENNPDSEMLCIGPTADYMFWYGKRAGLNLYRGPWNDPKKYLASIAEKEIEWTRLYGKPVQLDFPHNGVFPGEKSPEDYLCLLEKYLALAPYLLPKESDNPLNRPTLRHPDLNPNNIFISPDTGAISCMIDWQHATVEPRLLVAGYPRAFENPDPEQSPHLKEPSLPLEYKTLSAQEKAEADELYRRRLLFYYYRIFNGHLNKPHLEALRDPILLPRQHLVDRAGRQWNGNLMTLKGALVRMVEYWPHLPDTKGLLCPVQFTDAELDGFHEHEQLWFDLNKAVNHWRDQIGGVNEDGWISNEQYDDAIQKVAELKASLVASAEGDREDICLLEKGWLFRDREEIN</sequence>
<dbReference type="SUPFAM" id="SSF56112">
    <property type="entry name" value="Protein kinase-like (PK-like)"/>
    <property type="match status" value="1"/>
</dbReference>
<dbReference type="InterPro" id="IPR011009">
    <property type="entry name" value="Kinase-like_dom_sf"/>
</dbReference>
<dbReference type="AlphaFoldDB" id="A0A421DDX6"/>
<dbReference type="PANTHER" id="PTHR36091:SF2">
    <property type="entry name" value="AMINOGLYCOSIDE PHOSPHOTRANSFERASE DOMAIN-CONTAINING PROTEIN"/>
    <property type="match status" value="1"/>
</dbReference>
<name>A0A421DDX6_9EURO</name>
<dbReference type="InterPro" id="IPR051035">
    <property type="entry name" value="Mito_inheritance_9"/>
</dbReference>
<dbReference type="GO" id="GO:0005739">
    <property type="term" value="C:mitochondrion"/>
    <property type="evidence" value="ECO:0007669"/>
    <property type="project" value="TreeGrafter"/>
</dbReference>